<feature type="region of interest" description="Disordered" evidence="2">
    <location>
        <begin position="1"/>
        <end position="28"/>
    </location>
</feature>
<dbReference type="EMBL" id="JAMDLW010000030">
    <property type="protein sequence ID" value="MCY9522061.1"/>
    <property type="molecule type" value="Genomic_DNA"/>
</dbReference>
<name>A0ABT4E1H4_9BACL</name>
<proteinExistence type="inferred from homology"/>
<dbReference type="PANTHER" id="PTHR11108">
    <property type="entry name" value="FERROCHELATASE"/>
    <property type="match status" value="1"/>
</dbReference>
<evidence type="ECO:0000256" key="2">
    <source>
        <dbReference type="SAM" id="MobiDB-lite"/>
    </source>
</evidence>
<dbReference type="Proteomes" id="UP001207626">
    <property type="component" value="Unassembled WGS sequence"/>
</dbReference>
<feature type="compositionally biased region" description="Basic and acidic residues" evidence="2">
    <location>
        <begin position="1"/>
        <end position="10"/>
    </location>
</feature>
<evidence type="ECO:0000313" key="4">
    <source>
        <dbReference type="Proteomes" id="UP001207626"/>
    </source>
</evidence>
<accession>A0ABT4E1H4</accession>
<organism evidence="3 4">
    <name type="scientific">Paenibacillus apiarius</name>
    <dbReference type="NCBI Taxonomy" id="46240"/>
    <lineage>
        <taxon>Bacteria</taxon>
        <taxon>Bacillati</taxon>
        <taxon>Bacillota</taxon>
        <taxon>Bacilli</taxon>
        <taxon>Bacillales</taxon>
        <taxon>Paenibacillaceae</taxon>
        <taxon>Paenibacillus</taxon>
    </lineage>
</organism>
<gene>
    <name evidence="3" type="primary">hemH</name>
    <name evidence="3" type="ORF">M5X09_20765</name>
</gene>
<evidence type="ECO:0000313" key="3">
    <source>
        <dbReference type="EMBL" id="MCY9522061.1"/>
    </source>
</evidence>
<dbReference type="RefSeq" id="WP_087432442.1">
    <property type="nucleotide sequence ID" value="NZ_JAMDLV010000004.1"/>
</dbReference>
<evidence type="ECO:0000256" key="1">
    <source>
        <dbReference type="RuleBase" id="RU004185"/>
    </source>
</evidence>
<comment type="similarity">
    <text evidence="1">Belongs to the ferrochelatase family.</text>
</comment>
<keyword evidence="3" id="KW-0456">Lyase</keyword>
<dbReference type="GO" id="GO:0004325">
    <property type="term" value="F:ferrochelatase activity"/>
    <property type="evidence" value="ECO:0007669"/>
    <property type="project" value="UniProtKB-EC"/>
</dbReference>
<protein>
    <submittedName>
        <fullName evidence="3">Ferrochelatase</fullName>
        <ecNumber evidence="3">4.98.1.1</ecNumber>
    </submittedName>
</protein>
<dbReference type="PANTHER" id="PTHR11108:SF1">
    <property type="entry name" value="FERROCHELATASE, MITOCHONDRIAL"/>
    <property type="match status" value="1"/>
</dbReference>
<sequence>MNEHFPRPRQMDPSPQPPMEQRAAMTGTEQPQQAVLLTAYGASSSIDDVQALYEHILYGHRPSADTVIKGVERYRRTGVCDPLYAVTKRQAEAISQISGMKCGTMIPVYIGCKHSKPFVSDAVRQAAHDGITQLAILHLTPFSTPTGTGMYVREAKKAIAAAGASLQISVVSDWQEHPAFIKLMARRLRDAYQWLPSASLATARVIFTVHSKPGLPTAHQAFIAQYCRLSRLIAEQAEIGRWDMAYRSGMPAPQRWLGPDIKDVIQQAAAEGCQAVVVCELTSMTDNIEVYHDLGEEAKQVAEQCGMQFVRTEYANDAYDFMGFMADIVAAHWLRGDYCSQ</sequence>
<dbReference type="SUPFAM" id="SSF53800">
    <property type="entry name" value="Chelatase"/>
    <property type="match status" value="1"/>
</dbReference>
<dbReference type="InterPro" id="IPR001015">
    <property type="entry name" value="Ferrochelatase"/>
</dbReference>
<dbReference type="Gene3D" id="3.40.50.1400">
    <property type="match status" value="2"/>
</dbReference>
<dbReference type="EC" id="4.98.1.1" evidence="3"/>
<keyword evidence="4" id="KW-1185">Reference proteome</keyword>
<reference evidence="3 4" key="1">
    <citation type="submission" date="2022-05" db="EMBL/GenBank/DDBJ databases">
        <title>Genome Sequencing of Bee-Associated Microbes.</title>
        <authorList>
            <person name="Dunlap C."/>
        </authorList>
    </citation>
    <scope>NUCLEOTIDE SEQUENCE [LARGE SCALE GENOMIC DNA]</scope>
    <source>
        <strain evidence="3 4">NRRL NRS-1438</strain>
    </source>
</reference>
<comment type="caution">
    <text evidence="3">The sequence shown here is derived from an EMBL/GenBank/DDBJ whole genome shotgun (WGS) entry which is preliminary data.</text>
</comment>
<dbReference type="NCBIfam" id="TIGR00109">
    <property type="entry name" value="hemH"/>
    <property type="match status" value="1"/>
</dbReference>
<dbReference type="Pfam" id="PF00762">
    <property type="entry name" value="Ferrochelatase"/>
    <property type="match status" value="1"/>
</dbReference>